<keyword evidence="2" id="KW-0500">Molybdenum</keyword>
<dbReference type="SUPFAM" id="SSF50331">
    <property type="entry name" value="MOP-like"/>
    <property type="match status" value="1"/>
</dbReference>
<dbReference type="Gene3D" id="2.40.50.100">
    <property type="match status" value="1"/>
</dbReference>
<evidence type="ECO:0000313" key="5">
    <source>
        <dbReference type="Proteomes" id="UP000184671"/>
    </source>
</evidence>
<name>A0A1M4MHG4_9EURY</name>
<dbReference type="STRING" id="118126.L21_0156"/>
<dbReference type="InterPro" id="IPR004606">
    <property type="entry name" value="Mop_domain"/>
</dbReference>
<dbReference type="RefSeq" id="WP_074368598.1">
    <property type="nucleotide sequence ID" value="NZ_FMID01000004.1"/>
</dbReference>
<dbReference type="EMBL" id="FMID01000004">
    <property type="protein sequence ID" value="SCL74288.1"/>
    <property type="molecule type" value="Genomic_DNA"/>
</dbReference>
<proteinExistence type="predicted"/>
<dbReference type="GO" id="GO:0015689">
    <property type="term" value="P:molybdate ion transport"/>
    <property type="evidence" value="ECO:0007669"/>
    <property type="project" value="InterPro"/>
</dbReference>
<gene>
    <name evidence="4" type="primary">mopII_1</name>
    <name evidence="4" type="ORF">L21_0156</name>
</gene>
<dbReference type="Proteomes" id="UP000184671">
    <property type="component" value="Unassembled WGS sequence"/>
</dbReference>
<sequence>MEVSSRNQLKGTIKMLKKGPINSEVTVVLPGGIEIVSVITTYSAEKMNLKEGSEVYALIKASEVVIGKD</sequence>
<accession>A0A1M4MHG4</accession>
<dbReference type="OrthoDB" id="36889at2157"/>
<organism evidence="4 5">
    <name type="scientific">Methanoculleus chikugoensis</name>
    <dbReference type="NCBI Taxonomy" id="118126"/>
    <lineage>
        <taxon>Archaea</taxon>
        <taxon>Methanobacteriati</taxon>
        <taxon>Methanobacteriota</taxon>
        <taxon>Stenosarchaea group</taxon>
        <taxon>Methanomicrobia</taxon>
        <taxon>Methanomicrobiales</taxon>
        <taxon>Methanomicrobiaceae</taxon>
        <taxon>Methanoculleus</taxon>
    </lineage>
</organism>
<reference evidence="4 5" key="1">
    <citation type="submission" date="2016-08" db="EMBL/GenBank/DDBJ databases">
        <authorList>
            <person name="Seilhamer J.J."/>
        </authorList>
    </citation>
    <scope>NUCLEOTIDE SEQUENCE [LARGE SCALE GENOMIC DNA]</scope>
    <source>
        <strain evidence="4">L21-II-0</strain>
    </source>
</reference>
<evidence type="ECO:0000313" key="4">
    <source>
        <dbReference type="EMBL" id="SCL74288.1"/>
    </source>
</evidence>
<dbReference type="NCBIfam" id="TIGR00638">
    <property type="entry name" value="Mop"/>
    <property type="match status" value="1"/>
</dbReference>
<evidence type="ECO:0000259" key="3">
    <source>
        <dbReference type="PROSITE" id="PS51866"/>
    </source>
</evidence>
<dbReference type="GO" id="GO:0005886">
    <property type="term" value="C:plasma membrane"/>
    <property type="evidence" value="ECO:0007669"/>
    <property type="project" value="UniProtKB-SubCell"/>
</dbReference>
<dbReference type="InterPro" id="IPR005116">
    <property type="entry name" value="Transp-assoc_OB_typ1"/>
</dbReference>
<dbReference type="AlphaFoldDB" id="A0A1M4MHG4"/>
<evidence type="ECO:0000256" key="1">
    <source>
        <dbReference type="ARBA" id="ARBA00004202"/>
    </source>
</evidence>
<dbReference type="PROSITE" id="PS51866">
    <property type="entry name" value="MOP"/>
    <property type="match status" value="1"/>
</dbReference>
<protein>
    <submittedName>
        <fullName evidence="4">Molybdenum-pterin-binding protein II</fullName>
    </submittedName>
</protein>
<dbReference type="InterPro" id="IPR008995">
    <property type="entry name" value="Mo/tungstate-bd_C_term_dom"/>
</dbReference>
<evidence type="ECO:0000256" key="2">
    <source>
        <dbReference type="ARBA" id="ARBA00022505"/>
    </source>
</evidence>
<comment type="subcellular location">
    <subcellularLocation>
        <location evidence="1">Cell membrane</location>
        <topology evidence="1">Peripheral membrane protein</topology>
    </subcellularLocation>
</comment>
<dbReference type="Pfam" id="PF03459">
    <property type="entry name" value="TOBE"/>
    <property type="match status" value="1"/>
</dbReference>
<feature type="domain" description="Mop" evidence="3">
    <location>
        <begin position="2"/>
        <end position="68"/>
    </location>
</feature>